<dbReference type="Proteomes" id="UP000295696">
    <property type="component" value="Unassembled WGS sequence"/>
</dbReference>
<dbReference type="OrthoDB" id="9028214at2"/>
<dbReference type="GO" id="GO:0003677">
    <property type="term" value="F:DNA binding"/>
    <property type="evidence" value="ECO:0007669"/>
    <property type="project" value="UniProtKB-KW"/>
</dbReference>
<reference evidence="5 6" key="1">
    <citation type="submission" date="2019-03" db="EMBL/GenBank/DDBJ databases">
        <title>Genomic Encyclopedia of Type Strains, Phase IV (KMG-IV): sequencing the most valuable type-strain genomes for metagenomic binning, comparative biology and taxonomic classification.</title>
        <authorList>
            <person name="Goeker M."/>
        </authorList>
    </citation>
    <scope>NUCLEOTIDE SEQUENCE [LARGE SCALE GENOMIC DNA]</scope>
    <source>
        <strain evidence="5 6">DSM 104836</strain>
    </source>
</reference>
<dbReference type="InterPro" id="IPR000524">
    <property type="entry name" value="Tscrpt_reg_HTH_GntR"/>
</dbReference>
<keyword evidence="3" id="KW-0804">Transcription</keyword>
<dbReference type="GO" id="GO:0003700">
    <property type="term" value="F:DNA-binding transcription factor activity"/>
    <property type="evidence" value="ECO:0007669"/>
    <property type="project" value="InterPro"/>
</dbReference>
<dbReference type="SMART" id="SM00345">
    <property type="entry name" value="HTH_GNTR"/>
    <property type="match status" value="1"/>
</dbReference>
<evidence type="ECO:0000313" key="5">
    <source>
        <dbReference type="EMBL" id="TCS57240.1"/>
    </source>
</evidence>
<evidence type="ECO:0000259" key="4">
    <source>
        <dbReference type="PROSITE" id="PS50949"/>
    </source>
</evidence>
<accession>A0A4R3J1F8</accession>
<dbReference type="PANTHER" id="PTHR43537:SF5">
    <property type="entry name" value="UXU OPERON TRANSCRIPTIONAL REGULATOR"/>
    <property type="match status" value="1"/>
</dbReference>
<dbReference type="PANTHER" id="PTHR43537">
    <property type="entry name" value="TRANSCRIPTIONAL REGULATOR, GNTR FAMILY"/>
    <property type="match status" value="1"/>
</dbReference>
<evidence type="ECO:0000256" key="1">
    <source>
        <dbReference type="ARBA" id="ARBA00023015"/>
    </source>
</evidence>
<dbReference type="InterPro" id="IPR036390">
    <property type="entry name" value="WH_DNA-bd_sf"/>
</dbReference>
<keyword evidence="2" id="KW-0238">DNA-binding</keyword>
<sequence length="225" mass="25478">MSQKVYQRIAGELEKMIRSGELKPMSRLPAERDLAAQFEVSRTTIREALMVLEAGEIIRIKDRSGAYVLPVARKSASILQSIEATPGPHEVLQMRRLIEGEACFLVALNGSRREIDAIVDANTANAEVPPDDTPEFHDATKQFHLSIAQGSENSLFVELLEYLWEQKSGPLWENWYGSTRSRQNRIAVLANNQEVTDAIVARRPQAARTAMQRHIDWMISRFLSY</sequence>
<feature type="domain" description="HTH gntR-type" evidence="4">
    <location>
        <begin position="3"/>
        <end position="71"/>
    </location>
</feature>
<dbReference type="EMBL" id="SLZU01000027">
    <property type="protein sequence ID" value="TCS57240.1"/>
    <property type="molecule type" value="Genomic_DNA"/>
</dbReference>
<evidence type="ECO:0000313" key="6">
    <source>
        <dbReference type="Proteomes" id="UP000295696"/>
    </source>
</evidence>
<keyword evidence="1" id="KW-0805">Transcription regulation</keyword>
<keyword evidence="6" id="KW-1185">Reference proteome</keyword>
<dbReference type="Pfam" id="PF00392">
    <property type="entry name" value="GntR"/>
    <property type="match status" value="1"/>
</dbReference>
<dbReference type="InterPro" id="IPR011711">
    <property type="entry name" value="GntR_C"/>
</dbReference>
<dbReference type="Gene3D" id="1.20.120.530">
    <property type="entry name" value="GntR ligand-binding domain-like"/>
    <property type="match status" value="1"/>
</dbReference>
<proteinExistence type="predicted"/>
<dbReference type="CDD" id="cd07377">
    <property type="entry name" value="WHTH_GntR"/>
    <property type="match status" value="1"/>
</dbReference>
<dbReference type="InterPro" id="IPR008920">
    <property type="entry name" value="TF_FadR/GntR_C"/>
</dbReference>
<dbReference type="SUPFAM" id="SSF48008">
    <property type="entry name" value="GntR ligand-binding domain-like"/>
    <property type="match status" value="1"/>
</dbReference>
<evidence type="ECO:0000256" key="3">
    <source>
        <dbReference type="ARBA" id="ARBA00023163"/>
    </source>
</evidence>
<dbReference type="Gene3D" id="1.10.10.10">
    <property type="entry name" value="Winged helix-like DNA-binding domain superfamily/Winged helix DNA-binding domain"/>
    <property type="match status" value="1"/>
</dbReference>
<evidence type="ECO:0000256" key="2">
    <source>
        <dbReference type="ARBA" id="ARBA00023125"/>
    </source>
</evidence>
<dbReference type="Pfam" id="PF07729">
    <property type="entry name" value="FCD"/>
    <property type="match status" value="1"/>
</dbReference>
<dbReference type="SMART" id="SM00895">
    <property type="entry name" value="FCD"/>
    <property type="match status" value="1"/>
</dbReference>
<dbReference type="SUPFAM" id="SSF46785">
    <property type="entry name" value="Winged helix' DNA-binding domain"/>
    <property type="match status" value="1"/>
</dbReference>
<dbReference type="PROSITE" id="PS50949">
    <property type="entry name" value="HTH_GNTR"/>
    <property type="match status" value="1"/>
</dbReference>
<dbReference type="RefSeq" id="WP_132248568.1">
    <property type="nucleotide sequence ID" value="NZ_SLZU01000027.1"/>
</dbReference>
<protein>
    <submittedName>
        <fullName evidence="5">GntR family transcriptional regulator</fullName>
    </submittedName>
</protein>
<dbReference type="AlphaFoldDB" id="A0A4R3J1F8"/>
<gene>
    <name evidence="5" type="ORF">EDD52_12719</name>
</gene>
<dbReference type="PRINTS" id="PR00035">
    <property type="entry name" value="HTHGNTR"/>
</dbReference>
<comment type="caution">
    <text evidence="5">The sequence shown here is derived from an EMBL/GenBank/DDBJ whole genome shotgun (WGS) entry which is preliminary data.</text>
</comment>
<dbReference type="InterPro" id="IPR036388">
    <property type="entry name" value="WH-like_DNA-bd_sf"/>
</dbReference>
<name>A0A4R3J1F8_9RHOB</name>
<organism evidence="5 6">
    <name type="scientific">Primorskyibacter sedentarius</name>
    <dbReference type="NCBI Taxonomy" id="745311"/>
    <lineage>
        <taxon>Bacteria</taxon>
        <taxon>Pseudomonadati</taxon>
        <taxon>Pseudomonadota</taxon>
        <taxon>Alphaproteobacteria</taxon>
        <taxon>Rhodobacterales</taxon>
        <taxon>Roseobacteraceae</taxon>
        <taxon>Primorskyibacter</taxon>
    </lineage>
</organism>